<comment type="caution">
    <text evidence="1">The sequence shown here is derived from an EMBL/GenBank/DDBJ whole genome shotgun (WGS) entry which is preliminary data.</text>
</comment>
<dbReference type="EMBL" id="POTY01000074">
    <property type="protein sequence ID" value="PZG18258.1"/>
    <property type="molecule type" value="Genomic_DNA"/>
</dbReference>
<dbReference type="AlphaFoldDB" id="A0A2W2F058"/>
<evidence type="ECO:0000313" key="2">
    <source>
        <dbReference type="Proteomes" id="UP000248924"/>
    </source>
</evidence>
<dbReference type="Pfam" id="PF13692">
    <property type="entry name" value="Glyco_trans_1_4"/>
    <property type="match status" value="1"/>
</dbReference>
<proteinExistence type="predicted"/>
<evidence type="ECO:0000313" key="1">
    <source>
        <dbReference type="EMBL" id="PZG18258.1"/>
    </source>
</evidence>
<accession>A0A2W2F058</accession>
<reference evidence="1 2" key="1">
    <citation type="submission" date="2018-01" db="EMBL/GenBank/DDBJ databases">
        <title>Draft genome sequence of Jishengella sp. NA12.</title>
        <authorList>
            <person name="Sahin N."/>
            <person name="Ay H."/>
            <person name="Saygin H."/>
        </authorList>
    </citation>
    <scope>NUCLEOTIDE SEQUENCE [LARGE SCALE GENOMIC DNA]</scope>
    <source>
        <strain evidence="1 2">NA12</strain>
    </source>
</reference>
<gene>
    <name evidence="1" type="ORF">C1I95_13960</name>
</gene>
<keyword evidence="2" id="KW-1185">Reference proteome</keyword>
<sequence length="413" mass="44596">MTTDTSLLLCDLSPYRHSTRTRKIAVTAAGDLPGAVRAITLSRVGRNGAADDPGVSRLDGVEVEQLPVRPIDERRRLSASVRNLAGVYLPALWRLRRRVLATPARTIFVGHIALFWLGTAHRRRYGSQVILNGRERPGGIRMRGSLATWFSRLEPTLLRRVARRGPVTVVAVCESHAAEFRRLGFDDVLVVRNVPLASFAPEFVPPPPGPDLVIACVGTLYPGRGIETMIDAAVSARATGSSVRLEITGPAGNDYRAALQERIRAAKAESYISLLGPCRATEVATRIQRAHVATALYEAVDTANDSLSNKLFEGVVAGRPVIAGDLPENRAVIGRFGVGWSVPVEPVALGGTLVDLAANLPAVRAMAAHCYAVGRSEFIWEAETAELRKRLLAPLGDRSPEATTERNPAGRTH</sequence>
<evidence type="ECO:0008006" key="3">
    <source>
        <dbReference type="Google" id="ProtNLM"/>
    </source>
</evidence>
<dbReference type="PANTHER" id="PTHR12526">
    <property type="entry name" value="GLYCOSYLTRANSFERASE"/>
    <property type="match status" value="1"/>
</dbReference>
<dbReference type="SUPFAM" id="SSF53756">
    <property type="entry name" value="UDP-Glycosyltransferase/glycogen phosphorylase"/>
    <property type="match status" value="1"/>
</dbReference>
<dbReference type="Gene3D" id="3.40.50.2000">
    <property type="entry name" value="Glycogen Phosphorylase B"/>
    <property type="match status" value="1"/>
</dbReference>
<protein>
    <recommendedName>
        <fullName evidence="3">Glycosyl transferase family 1 domain-containing protein</fullName>
    </recommendedName>
</protein>
<dbReference type="Proteomes" id="UP000248924">
    <property type="component" value="Unassembled WGS sequence"/>
</dbReference>
<name>A0A2W2F058_9ACTN</name>
<organism evidence="1 2">
    <name type="scientific">Micromonospora craterilacus</name>
    <dbReference type="NCBI Taxonomy" id="1655439"/>
    <lineage>
        <taxon>Bacteria</taxon>
        <taxon>Bacillati</taxon>
        <taxon>Actinomycetota</taxon>
        <taxon>Actinomycetes</taxon>
        <taxon>Micromonosporales</taxon>
        <taxon>Micromonosporaceae</taxon>
        <taxon>Micromonospora</taxon>
    </lineage>
</organism>